<organism evidence="4">
    <name type="scientific">uncultured Nocardioidaceae bacterium</name>
    <dbReference type="NCBI Taxonomy" id="253824"/>
    <lineage>
        <taxon>Bacteria</taxon>
        <taxon>Bacillati</taxon>
        <taxon>Actinomycetota</taxon>
        <taxon>Actinomycetes</taxon>
        <taxon>Propionibacteriales</taxon>
        <taxon>Nocardioidaceae</taxon>
        <taxon>environmental samples</taxon>
    </lineage>
</organism>
<name>A0A6J4MH80_9ACTN</name>
<dbReference type="Gene3D" id="3.40.50.12780">
    <property type="entry name" value="N-terminal domain of ligase-like"/>
    <property type="match status" value="1"/>
</dbReference>
<dbReference type="Pfam" id="PF23562">
    <property type="entry name" value="AMP-binding_C_3"/>
    <property type="match status" value="1"/>
</dbReference>
<dbReference type="PANTHER" id="PTHR43272">
    <property type="entry name" value="LONG-CHAIN-FATTY-ACID--COA LIGASE"/>
    <property type="match status" value="1"/>
</dbReference>
<dbReference type="InterPro" id="IPR042099">
    <property type="entry name" value="ANL_N_sf"/>
</dbReference>
<accession>A0A6J4MH80</accession>
<dbReference type="InterPro" id="IPR000873">
    <property type="entry name" value="AMP-dep_synth/lig_dom"/>
</dbReference>
<dbReference type="EMBL" id="CADCUI010000056">
    <property type="protein sequence ID" value="CAA9357725.1"/>
    <property type="molecule type" value="Genomic_DNA"/>
</dbReference>
<sequence>MREFSTPWEDAADPTSGNLTDAMVRRAEEHPGQVVVSRRRIAHHAGDRSGWQPVTAAELLADVRRTAKGFVAAGIQHGDRVVLMARTRYEWTVVDYALWFAGAVGVPAYETSSADQLGWVLADSGARAAVVETTAHAERVRKAAADTGAEDRLAGRLWTLDDGNGPALMPLARLGRDIDDEELERRRTAVGRDDVATLVYTSGTTGQSQGCVLSHGNFLVEVAAAAQALPELFEDPDAATLVVLPLAHVFARVVQVGAVQAGVRLGHCSDVRQLGEDLRSFRPTFLVGVPRLFERIFTLASQQAASNGRGRRFDRATDAAIAYSRALDSGRPSPLLRSRRVAFDRFVYRSLREALGGRCRYGISGGAPLGERLGHFYRGIGVPLLEGYGLAESTGAVTVSTPDAARVGSVGRPMPGTAVRIAEDGEILVRGGQVMGGYWNDRVASAAALTPDGWLRTGDLGEIDALGHLSVTGRAREMLVTTSGKNVSPALLEGWLASHPLVGACLVVGDGRPYVAALVTLDRDAVTSWAAERGLDGPRDTLVRHPDLRAEVQVAVDGTNAEVSQAEAIRRFEVLPDEWSEETGELTPSLKVRRNAMLRRYHEEIEALYADSD</sequence>
<evidence type="ECO:0000256" key="1">
    <source>
        <dbReference type="ARBA" id="ARBA00022741"/>
    </source>
</evidence>
<evidence type="ECO:0000259" key="3">
    <source>
        <dbReference type="Pfam" id="PF00501"/>
    </source>
</evidence>
<keyword evidence="2" id="KW-0067">ATP-binding</keyword>
<dbReference type="GO" id="GO:0005524">
    <property type="term" value="F:ATP binding"/>
    <property type="evidence" value="ECO:0007669"/>
    <property type="project" value="UniProtKB-KW"/>
</dbReference>
<gene>
    <name evidence="4" type="ORF">AVDCRST_MAG34-2221</name>
</gene>
<evidence type="ECO:0000313" key="4">
    <source>
        <dbReference type="EMBL" id="CAA9357725.1"/>
    </source>
</evidence>
<dbReference type="Pfam" id="PF00501">
    <property type="entry name" value="AMP-binding"/>
    <property type="match status" value="1"/>
</dbReference>
<keyword evidence="4" id="KW-0436">Ligase</keyword>
<dbReference type="AlphaFoldDB" id="A0A6J4MH80"/>
<dbReference type="PANTHER" id="PTHR43272:SF33">
    <property type="entry name" value="AMP-BINDING DOMAIN-CONTAINING PROTEIN-RELATED"/>
    <property type="match status" value="1"/>
</dbReference>
<evidence type="ECO:0000256" key="2">
    <source>
        <dbReference type="ARBA" id="ARBA00022840"/>
    </source>
</evidence>
<dbReference type="CDD" id="cd05907">
    <property type="entry name" value="VL_LC_FACS_like"/>
    <property type="match status" value="1"/>
</dbReference>
<dbReference type="EC" id="6.2.1.3" evidence="4"/>
<dbReference type="GO" id="GO:0004467">
    <property type="term" value="F:long-chain fatty acid-CoA ligase activity"/>
    <property type="evidence" value="ECO:0007669"/>
    <property type="project" value="UniProtKB-EC"/>
</dbReference>
<proteinExistence type="predicted"/>
<keyword evidence="1" id="KW-0547">Nucleotide-binding</keyword>
<reference evidence="4" key="1">
    <citation type="submission" date="2020-02" db="EMBL/GenBank/DDBJ databases">
        <authorList>
            <person name="Meier V. D."/>
        </authorList>
    </citation>
    <scope>NUCLEOTIDE SEQUENCE</scope>
    <source>
        <strain evidence="4">AVDCRST_MAG34</strain>
    </source>
</reference>
<protein>
    <submittedName>
        <fullName evidence="4">Long-chain-fatty-acid--CoA ligase @ Long-chain fatty-acid-CoA ligase, Mycobacterial subgroup FadD15</fullName>
        <ecNumber evidence="4">6.2.1.3</ecNumber>
    </submittedName>
</protein>
<dbReference type="SUPFAM" id="SSF56801">
    <property type="entry name" value="Acetyl-CoA synthetase-like"/>
    <property type="match status" value="1"/>
</dbReference>
<dbReference type="GO" id="GO:0016020">
    <property type="term" value="C:membrane"/>
    <property type="evidence" value="ECO:0007669"/>
    <property type="project" value="TreeGrafter"/>
</dbReference>
<feature type="domain" description="AMP-dependent synthetase/ligase" evidence="3">
    <location>
        <begin position="25"/>
        <end position="439"/>
    </location>
</feature>